<name>A0AA40CJI1_9PEZI</name>
<dbReference type="EMBL" id="JAULSV010000006">
    <property type="protein sequence ID" value="KAK0640717.1"/>
    <property type="molecule type" value="Genomic_DNA"/>
</dbReference>
<accession>A0AA40CJI1</accession>
<organism evidence="2 3">
    <name type="scientific">Cercophora newfieldiana</name>
    <dbReference type="NCBI Taxonomy" id="92897"/>
    <lineage>
        <taxon>Eukaryota</taxon>
        <taxon>Fungi</taxon>
        <taxon>Dikarya</taxon>
        <taxon>Ascomycota</taxon>
        <taxon>Pezizomycotina</taxon>
        <taxon>Sordariomycetes</taxon>
        <taxon>Sordariomycetidae</taxon>
        <taxon>Sordariales</taxon>
        <taxon>Lasiosphaeriaceae</taxon>
        <taxon>Cercophora</taxon>
    </lineage>
</organism>
<evidence type="ECO:0000256" key="1">
    <source>
        <dbReference type="SAM" id="MobiDB-lite"/>
    </source>
</evidence>
<proteinExistence type="predicted"/>
<gene>
    <name evidence="2" type="ORF">B0T16DRAFT_460875</name>
</gene>
<feature type="region of interest" description="Disordered" evidence="1">
    <location>
        <begin position="27"/>
        <end position="73"/>
    </location>
</feature>
<reference evidence="2" key="1">
    <citation type="submission" date="2023-06" db="EMBL/GenBank/DDBJ databases">
        <title>Genome-scale phylogeny and comparative genomics of the fungal order Sordariales.</title>
        <authorList>
            <consortium name="Lawrence Berkeley National Laboratory"/>
            <person name="Hensen N."/>
            <person name="Bonometti L."/>
            <person name="Westerberg I."/>
            <person name="Brannstrom I.O."/>
            <person name="Guillou S."/>
            <person name="Cros-Aarteil S."/>
            <person name="Calhoun S."/>
            <person name="Haridas S."/>
            <person name="Kuo A."/>
            <person name="Mondo S."/>
            <person name="Pangilinan J."/>
            <person name="Riley R."/>
            <person name="Labutti K."/>
            <person name="Andreopoulos B."/>
            <person name="Lipzen A."/>
            <person name="Chen C."/>
            <person name="Yanf M."/>
            <person name="Daum C."/>
            <person name="Ng V."/>
            <person name="Clum A."/>
            <person name="Steindorff A."/>
            <person name="Ohm R."/>
            <person name="Martin F."/>
            <person name="Silar P."/>
            <person name="Natvig D."/>
            <person name="Lalanne C."/>
            <person name="Gautier V."/>
            <person name="Ament-Velasquez S.L."/>
            <person name="Kruys A."/>
            <person name="Hutchinson M.I."/>
            <person name="Powell A.J."/>
            <person name="Barry K."/>
            <person name="Miller A.N."/>
            <person name="Grigoriev I.V."/>
            <person name="Debuchy R."/>
            <person name="Gladieux P."/>
            <person name="Thoren M.H."/>
            <person name="Johannesson H."/>
        </authorList>
    </citation>
    <scope>NUCLEOTIDE SEQUENCE</scope>
    <source>
        <strain evidence="2">SMH2532-1</strain>
    </source>
</reference>
<protein>
    <submittedName>
        <fullName evidence="2">Uncharacterized protein</fullName>
    </submittedName>
</protein>
<dbReference type="Proteomes" id="UP001174936">
    <property type="component" value="Unassembled WGS sequence"/>
</dbReference>
<evidence type="ECO:0000313" key="2">
    <source>
        <dbReference type="EMBL" id="KAK0640717.1"/>
    </source>
</evidence>
<keyword evidence="3" id="KW-1185">Reference proteome</keyword>
<evidence type="ECO:0000313" key="3">
    <source>
        <dbReference type="Proteomes" id="UP001174936"/>
    </source>
</evidence>
<sequence length="293" mass="32468">MAAPIASNLTSLNASNATPLTAENLALLHPLPPPPRPQQDWWRQDSWERAPYQHKRNAPSYDAMPAPKKAKPAKPIQPLKLAASMPTPAKLGDALEIINMFKEEQAQLVDHIVKTDPDYAQAPTTIKAIIKHGERGFSMMAAAIRKGMLAACERLDAKLAEVNYKRGAVSSDNWSDAMHPFVAAIKELVDKEGDELMKLRLGYDLLWELKGSSRGDMDEYPGYGKRSSDEPADELLSDIIRKMKDAGDTWDWQTDLKRLEGEAEDLGGYGIKDWFPKSIAALSSTPTMEMLLG</sequence>
<comment type="caution">
    <text evidence="2">The sequence shown here is derived from an EMBL/GenBank/DDBJ whole genome shotgun (WGS) entry which is preliminary data.</text>
</comment>
<dbReference type="AlphaFoldDB" id="A0AA40CJI1"/>